<dbReference type="PROSITE" id="PS50905">
    <property type="entry name" value="FERRITIN_LIKE"/>
    <property type="match status" value="1"/>
</dbReference>
<organism evidence="2">
    <name type="scientific">Spongospora subterranea</name>
    <dbReference type="NCBI Taxonomy" id="70186"/>
    <lineage>
        <taxon>Eukaryota</taxon>
        <taxon>Sar</taxon>
        <taxon>Rhizaria</taxon>
        <taxon>Endomyxa</taxon>
        <taxon>Phytomyxea</taxon>
        <taxon>Plasmodiophorida</taxon>
        <taxon>Plasmodiophoridae</taxon>
        <taxon>Spongospora</taxon>
    </lineage>
</organism>
<name>A0A0H5R4S7_9EUKA</name>
<dbReference type="GO" id="GO:0046872">
    <property type="term" value="F:metal ion binding"/>
    <property type="evidence" value="ECO:0007669"/>
    <property type="project" value="InterPro"/>
</dbReference>
<dbReference type="Pfam" id="PF02915">
    <property type="entry name" value="Rubrerythrin"/>
    <property type="match status" value="1"/>
</dbReference>
<dbReference type="PANTHER" id="PTHR33746:SF4">
    <property type="entry name" value="RUBRERYTHRIN"/>
    <property type="match status" value="1"/>
</dbReference>
<accession>A0A0H5R4S7</accession>
<sequence length="199" mass="22082">TGSWKPSLPAMMIANRVTRSLVYRLRPSSRRLTSTSQFQTQQASSENFSLTEDSAAALRQIFFEKGASSARYSYFAERADEEGNLQASALFRSLAKSDLRHAHQAMDAIDCYVGQDPTTSEAMGSTTDNLQASLISEMHDSEKTLPEYSSNAKSLGEDDVADLFDGFGAASQRRVSTIQEQINLETQRMNGQKEEFQVE</sequence>
<evidence type="ECO:0000313" key="2">
    <source>
        <dbReference type="EMBL" id="CRZ09153.1"/>
    </source>
</evidence>
<dbReference type="SUPFAM" id="SSF47240">
    <property type="entry name" value="Ferritin-like"/>
    <property type="match status" value="1"/>
</dbReference>
<dbReference type="InterPro" id="IPR009040">
    <property type="entry name" value="Ferritin-like_diiron"/>
</dbReference>
<proteinExistence type="predicted"/>
<dbReference type="InterPro" id="IPR052753">
    <property type="entry name" value="Rbr2/Nigerythrin"/>
</dbReference>
<evidence type="ECO:0000259" key="1">
    <source>
        <dbReference type="PROSITE" id="PS50905"/>
    </source>
</evidence>
<feature type="domain" description="Ferritin-like diiron" evidence="1">
    <location>
        <begin position="48"/>
        <end position="189"/>
    </location>
</feature>
<dbReference type="GO" id="GO:0016491">
    <property type="term" value="F:oxidoreductase activity"/>
    <property type="evidence" value="ECO:0007669"/>
    <property type="project" value="InterPro"/>
</dbReference>
<feature type="non-terminal residue" evidence="2">
    <location>
        <position position="1"/>
    </location>
</feature>
<dbReference type="InterPro" id="IPR003251">
    <property type="entry name" value="Rr_diiron-bd_dom"/>
</dbReference>
<protein>
    <recommendedName>
        <fullName evidence="1">Ferritin-like diiron domain-containing protein</fullName>
    </recommendedName>
</protein>
<dbReference type="Gene3D" id="1.20.1260.10">
    <property type="match status" value="1"/>
</dbReference>
<dbReference type="InterPro" id="IPR012347">
    <property type="entry name" value="Ferritin-like"/>
</dbReference>
<reference evidence="2" key="1">
    <citation type="submission" date="2015-04" db="EMBL/GenBank/DDBJ databases">
        <title>The genome sequence of the plant pathogenic Rhizarian Plasmodiophora brassicae reveals insights in its biotrophic life cycle and the origin of chitin synthesis.</title>
        <authorList>
            <person name="Schwelm A."/>
            <person name="Fogelqvist J."/>
            <person name="Knaust A."/>
            <person name="Julke S."/>
            <person name="Lilja T."/>
            <person name="Dhandapani V."/>
            <person name="Bonilla-Rosso G."/>
            <person name="Karlsson M."/>
            <person name="Shevchenko A."/>
            <person name="Choi S.R."/>
            <person name="Kim H.G."/>
            <person name="Park J.Y."/>
            <person name="Lim Y.P."/>
            <person name="Ludwig-Muller J."/>
            <person name="Dixelius C."/>
        </authorList>
    </citation>
    <scope>NUCLEOTIDE SEQUENCE</scope>
    <source>
        <tissue evidence="2">Potato root galls</tissue>
    </source>
</reference>
<dbReference type="AlphaFoldDB" id="A0A0H5R4S7"/>
<dbReference type="EMBL" id="HACM01008711">
    <property type="protein sequence ID" value="CRZ09153.1"/>
    <property type="molecule type" value="Transcribed_RNA"/>
</dbReference>
<dbReference type="PANTHER" id="PTHR33746">
    <property type="entry name" value="RUBRERYTHRIN"/>
    <property type="match status" value="1"/>
</dbReference>
<dbReference type="InterPro" id="IPR009078">
    <property type="entry name" value="Ferritin-like_SF"/>
</dbReference>